<comment type="pathway">
    <text evidence="1">Protein modification; protein sumoylation.</text>
</comment>
<dbReference type="InterPro" id="IPR038654">
    <property type="entry name" value="PINIT_sf"/>
</dbReference>
<keyword evidence="6" id="KW-0833">Ubl conjugation pathway</keyword>
<name>A0ABR4Q484_9CEST</name>
<feature type="region of interest" description="Disordered" evidence="9">
    <location>
        <begin position="840"/>
        <end position="888"/>
    </location>
</feature>
<feature type="region of interest" description="Disordered" evidence="9">
    <location>
        <begin position="737"/>
        <end position="783"/>
    </location>
</feature>
<evidence type="ECO:0000256" key="3">
    <source>
        <dbReference type="ARBA" id="ARBA00022679"/>
    </source>
</evidence>
<comment type="caution">
    <text evidence="12">The sequence shown here is derived from an EMBL/GenBank/DDBJ whole genome shotgun (WGS) entry which is preliminary data.</text>
</comment>
<evidence type="ECO:0000256" key="7">
    <source>
        <dbReference type="ARBA" id="ARBA00022833"/>
    </source>
</evidence>
<keyword evidence="5 8" id="KW-0863">Zinc-finger</keyword>
<dbReference type="InterPro" id="IPR023321">
    <property type="entry name" value="PINIT"/>
</dbReference>
<keyword evidence="13" id="KW-1185">Reference proteome</keyword>
<dbReference type="Pfam" id="PF02891">
    <property type="entry name" value="zf-MIZ"/>
    <property type="match status" value="1"/>
</dbReference>
<protein>
    <submittedName>
        <fullName evidence="12">E3 SUMO-protein ligase PIAS2</fullName>
    </submittedName>
</protein>
<organism evidence="12 13">
    <name type="scientific">Taenia crassiceps</name>
    <dbReference type="NCBI Taxonomy" id="6207"/>
    <lineage>
        <taxon>Eukaryota</taxon>
        <taxon>Metazoa</taxon>
        <taxon>Spiralia</taxon>
        <taxon>Lophotrochozoa</taxon>
        <taxon>Platyhelminthes</taxon>
        <taxon>Cestoda</taxon>
        <taxon>Eucestoda</taxon>
        <taxon>Cyclophyllidea</taxon>
        <taxon>Taeniidae</taxon>
        <taxon>Taenia</taxon>
    </lineage>
</organism>
<evidence type="ECO:0000256" key="6">
    <source>
        <dbReference type="ARBA" id="ARBA00022786"/>
    </source>
</evidence>
<evidence type="ECO:0000256" key="1">
    <source>
        <dbReference type="ARBA" id="ARBA00004718"/>
    </source>
</evidence>
<dbReference type="PANTHER" id="PTHR10782:SF94">
    <property type="entry name" value="SUPPRESSOR OF VARIEGATION 2-10, ISOFORM I"/>
    <property type="match status" value="1"/>
</dbReference>
<evidence type="ECO:0000259" key="10">
    <source>
        <dbReference type="PROSITE" id="PS51044"/>
    </source>
</evidence>
<evidence type="ECO:0000256" key="2">
    <source>
        <dbReference type="ARBA" id="ARBA00005383"/>
    </source>
</evidence>
<sequence length="888" mass="96118">MQTTMSRFSLRPVDIQALALNGASMPELNSGAQSNADSVNKQSLMRFQQTANSLRIPPMQIPHQQQMAQPNLRSGHIRPTGTPADPQNWSAVVQNNRDSRKSTYVPEPSRANIQVNSGFTTLPMPDGVLRLPICPLLRFEESPFYKVLDVIIPPTIMTPSAYNFTPGKRIYERLLDFRISSDQAETITYHSHRLDGNRRDFGVQVLMRFGKLGPSVLPNVAVTSAPDSRDPALAPFADSMPIHLNIFVNVKQASLPPLLPTCRPNMDGRRYARPVNITPLLRVSPSVSNHVKLSWSHDYSTFCYNFFAIYLVQKHSTKELCEALRTHAYRPAPVVQKQIVDKLASTVTSCGGGSSSDDDDLQIQNTLPVQLLCPLSKCRIKLPVRGQSCQHIQCYDADTYLLINERKPSWKCPVCDSLAPFHELFVDGLLMDILAKRESQDVEEIVFNEDGSWTTMKPACAGGVSCRSDGPSSPSSVSNGDTTCLNHSSSRLKRGSAGGTVVTCNENAGDTEVMIDLTESDDEDEPTAKRQPPPSLPLPPPSAPSSLPSLPSSQVPSLQRVSSASLPSHDSLSAQHSVPSQPHYPSQQQHHRAAPGSSNPVRYAHSISLTSMPSSTPYLVDAKPDPRRVCLTSLQASHSIPASRPCSHSATPSPRTPQSLGYTSAGVGAAAKPVSLQSPTSGGAAASPTFLPSAAASHSAINLLSPRELFLKMATLYPQLTSQQIAEALTTLKMHEQNRHMHSSHLFPPPPPPKAAHQNSLSLPHPRRSFLPPTPAHSNLSSLTSQWRTHTTVSSPSLFTGGPSTSVMDYWPSSSGFAAAAATTLTTVVPSSAVSHQGQSLSSHCASLSPPRAHSNHNSSPPRQGDPRHPEGGFLDLPHPPSWSTTNH</sequence>
<evidence type="ECO:0000259" key="11">
    <source>
        <dbReference type="PROSITE" id="PS51466"/>
    </source>
</evidence>
<reference evidence="12 13" key="1">
    <citation type="journal article" date="2022" name="Front. Cell. Infect. Microbiol.">
        <title>The Genomes of Two Strains of Taenia crassiceps the Animal Model for the Study of Human Cysticercosis.</title>
        <authorList>
            <person name="Bobes R.J."/>
            <person name="Estrada K."/>
            <person name="Rios-Valencia D.G."/>
            <person name="Calderon-Gallegos A."/>
            <person name="de la Torre P."/>
            <person name="Carrero J.C."/>
            <person name="Sanchez-Flores A."/>
            <person name="Laclette J.P."/>
        </authorList>
    </citation>
    <scope>NUCLEOTIDE SEQUENCE [LARGE SCALE GENOMIC DNA]</scope>
    <source>
        <strain evidence="12">WFUcys</strain>
    </source>
</reference>
<feature type="region of interest" description="Disordered" evidence="9">
    <location>
        <begin position="520"/>
        <end position="602"/>
    </location>
</feature>
<feature type="region of interest" description="Disordered" evidence="9">
    <location>
        <begin position="640"/>
        <end position="663"/>
    </location>
</feature>
<dbReference type="Pfam" id="PF14324">
    <property type="entry name" value="PINIT"/>
    <property type="match status" value="1"/>
</dbReference>
<dbReference type="InterPro" id="IPR013083">
    <property type="entry name" value="Znf_RING/FYVE/PHD"/>
</dbReference>
<dbReference type="PANTHER" id="PTHR10782">
    <property type="entry name" value="ZINC FINGER MIZ DOMAIN-CONTAINING PROTEIN"/>
    <property type="match status" value="1"/>
</dbReference>
<keyword evidence="4" id="KW-0479">Metal-binding</keyword>
<dbReference type="PROSITE" id="PS51466">
    <property type="entry name" value="PINIT"/>
    <property type="match status" value="1"/>
</dbReference>
<dbReference type="InterPro" id="IPR004181">
    <property type="entry name" value="Znf_MIZ"/>
</dbReference>
<keyword evidence="12" id="KW-0436">Ligase</keyword>
<dbReference type="Proteomes" id="UP001651158">
    <property type="component" value="Unassembled WGS sequence"/>
</dbReference>
<feature type="region of interest" description="Disordered" evidence="9">
    <location>
        <begin position="488"/>
        <end position="507"/>
    </location>
</feature>
<proteinExistence type="inferred from homology"/>
<gene>
    <name evidence="12" type="ORF">TcWFU_000904</name>
</gene>
<feature type="compositionally biased region" description="Polar residues" evidence="9">
    <location>
        <begin position="640"/>
        <end position="662"/>
    </location>
</feature>
<feature type="domain" description="SP-RING-type" evidence="10">
    <location>
        <begin position="357"/>
        <end position="443"/>
    </location>
</feature>
<accession>A0ABR4Q484</accession>
<keyword evidence="7" id="KW-0862">Zinc</keyword>
<keyword evidence="3" id="KW-0808">Transferase</keyword>
<feature type="compositionally biased region" description="Low complexity" evidence="9">
    <location>
        <begin position="544"/>
        <end position="588"/>
    </location>
</feature>
<feature type="domain" description="PINIT" evidence="11">
    <location>
        <begin position="121"/>
        <end position="315"/>
    </location>
</feature>
<evidence type="ECO:0000256" key="4">
    <source>
        <dbReference type="ARBA" id="ARBA00022723"/>
    </source>
</evidence>
<evidence type="ECO:0000256" key="8">
    <source>
        <dbReference type="PROSITE-ProRule" id="PRU00452"/>
    </source>
</evidence>
<dbReference type="Gene3D" id="3.30.40.10">
    <property type="entry name" value="Zinc/RING finger domain, C3HC4 (zinc finger)"/>
    <property type="match status" value="1"/>
</dbReference>
<dbReference type="CDD" id="cd16650">
    <property type="entry name" value="SP-RING_PIAS-like"/>
    <property type="match status" value="1"/>
</dbReference>
<evidence type="ECO:0000313" key="13">
    <source>
        <dbReference type="Proteomes" id="UP001651158"/>
    </source>
</evidence>
<comment type="similarity">
    <text evidence="2">Belongs to the PIAS family.</text>
</comment>
<feature type="compositionally biased region" description="Low complexity" evidence="9">
    <location>
        <begin position="56"/>
        <end position="70"/>
    </location>
</feature>
<dbReference type="GO" id="GO:0016874">
    <property type="term" value="F:ligase activity"/>
    <property type="evidence" value="ECO:0007669"/>
    <property type="project" value="UniProtKB-KW"/>
</dbReference>
<dbReference type="PROSITE" id="PS51044">
    <property type="entry name" value="ZF_SP_RING"/>
    <property type="match status" value="1"/>
</dbReference>
<evidence type="ECO:0000256" key="9">
    <source>
        <dbReference type="SAM" id="MobiDB-lite"/>
    </source>
</evidence>
<dbReference type="Gene3D" id="2.60.120.780">
    <property type="entry name" value="PINIT domain"/>
    <property type="match status" value="1"/>
</dbReference>
<feature type="region of interest" description="Disordered" evidence="9">
    <location>
        <begin position="56"/>
        <end position="89"/>
    </location>
</feature>
<evidence type="ECO:0000313" key="12">
    <source>
        <dbReference type="EMBL" id="KAL5104396.1"/>
    </source>
</evidence>
<dbReference type="EMBL" id="JAKROA010000012">
    <property type="protein sequence ID" value="KAL5104396.1"/>
    <property type="molecule type" value="Genomic_DNA"/>
</dbReference>
<evidence type="ECO:0000256" key="5">
    <source>
        <dbReference type="ARBA" id="ARBA00022771"/>
    </source>
</evidence>
<feature type="compositionally biased region" description="Pro residues" evidence="9">
    <location>
        <begin position="531"/>
        <end position="543"/>
    </location>
</feature>